<protein>
    <submittedName>
        <fullName evidence="8">PQ loop repeat protein</fullName>
    </submittedName>
</protein>
<evidence type="ECO:0000313" key="6">
    <source>
        <dbReference type="EMBL" id="VDN04166.1"/>
    </source>
</evidence>
<sequence length="166" mass="19137">MLISMLLMMEISVRMNRLHVHKAQHVSVWTGQLISHFWQWDDLSSYIFLIFVFIAFWSILTCFLNGFILYVEILGIFALLSEACLGFPQLKQNCTRRSTSGMSIGMVLIWLIGDCSKTAYFIYENSPSQFWSCGIIQITVDVLIMLQVYFFGKKAAKSRPQIQQGD</sequence>
<evidence type="ECO:0000256" key="5">
    <source>
        <dbReference type="SAM" id="Phobius"/>
    </source>
</evidence>
<dbReference type="WBParaSite" id="TCLT_0000678801-mRNA-1">
    <property type="protein sequence ID" value="TCLT_0000678801-mRNA-1"/>
    <property type="gene ID" value="TCLT_0000678801"/>
</dbReference>
<dbReference type="OrthoDB" id="292213at2759"/>
<dbReference type="GO" id="GO:0005802">
    <property type="term" value="C:trans-Golgi network"/>
    <property type="evidence" value="ECO:0007669"/>
    <property type="project" value="TreeGrafter"/>
</dbReference>
<keyword evidence="3 5" id="KW-1133">Transmembrane helix</keyword>
<feature type="transmembrane region" description="Helical" evidence="5">
    <location>
        <begin position="129"/>
        <end position="151"/>
    </location>
</feature>
<feature type="transmembrane region" description="Helical" evidence="5">
    <location>
        <begin position="47"/>
        <end position="80"/>
    </location>
</feature>
<dbReference type="FunFam" id="1.20.1280.290:FF:000005">
    <property type="entry name" value="PQ-loop repeat-containing protein 1"/>
    <property type="match status" value="1"/>
</dbReference>
<dbReference type="EMBL" id="UYYF01004444">
    <property type="protein sequence ID" value="VDN04166.1"/>
    <property type="molecule type" value="Genomic_DNA"/>
</dbReference>
<keyword evidence="7" id="KW-1185">Reference proteome</keyword>
<reference evidence="8" key="1">
    <citation type="submission" date="2016-04" db="UniProtKB">
        <authorList>
            <consortium name="WormBaseParasite"/>
        </authorList>
    </citation>
    <scope>IDENTIFICATION</scope>
</reference>
<dbReference type="Pfam" id="PF04193">
    <property type="entry name" value="PQ-loop"/>
    <property type="match status" value="1"/>
</dbReference>
<evidence type="ECO:0000256" key="3">
    <source>
        <dbReference type="ARBA" id="ARBA00022989"/>
    </source>
</evidence>
<dbReference type="SMART" id="SM00679">
    <property type="entry name" value="CTNS"/>
    <property type="match status" value="1"/>
</dbReference>
<dbReference type="PANTHER" id="PTHR14856:SF9">
    <property type="entry name" value="PQ-LOOP REPEAT-CONTAINING PROTEIN 1"/>
    <property type="match status" value="1"/>
</dbReference>
<dbReference type="Proteomes" id="UP000276776">
    <property type="component" value="Unassembled WGS sequence"/>
</dbReference>
<dbReference type="OMA" id="YIEAIGM"/>
<keyword evidence="2 5" id="KW-0812">Transmembrane</keyword>
<proteinExistence type="predicted"/>
<accession>A0A0N5D1Q2</accession>
<keyword evidence="4 5" id="KW-0472">Membrane</keyword>
<dbReference type="STRING" id="103827.A0A0N5D1Q2"/>
<dbReference type="PANTHER" id="PTHR14856">
    <property type="entry name" value="PQ-LOOP REPEAT-CONTAINING PROTEIN 1-LIKE PROTEIN"/>
    <property type="match status" value="1"/>
</dbReference>
<evidence type="ECO:0000313" key="7">
    <source>
        <dbReference type="Proteomes" id="UP000276776"/>
    </source>
</evidence>
<evidence type="ECO:0000256" key="4">
    <source>
        <dbReference type="ARBA" id="ARBA00023136"/>
    </source>
</evidence>
<dbReference type="GO" id="GO:0042147">
    <property type="term" value="P:retrograde transport, endosome to Golgi"/>
    <property type="evidence" value="ECO:0007669"/>
    <property type="project" value="TreeGrafter"/>
</dbReference>
<evidence type="ECO:0000256" key="2">
    <source>
        <dbReference type="ARBA" id="ARBA00022692"/>
    </source>
</evidence>
<dbReference type="GO" id="GO:0005829">
    <property type="term" value="C:cytosol"/>
    <property type="evidence" value="ECO:0007669"/>
    <property type="project" value="GOC"/>
</dbReference>
<dbReference type="InterPro" id="IPR052241">
    <property type="entry name" value="SLC66/Scramblase_ANY1"/>
</dbReference>
<organism evidence="8">
    <name type="scientific">Thelazia callipaeda</name>
    <name type="common">Oriental eyeworm</name>
    <name type="synonym">Parasitic nematode</name>
    <dbReference type="NCBI Taxonomy" id="103827"/>
    <lineage>
        <taxon>Eukaryota</taxon>
        <taxon>Metazoa</taxon>
        <taxon>Ecdysozoa</taxon>
        <taxon>Nematoda</taxon>
        <taxon>Chromadorea</taxon>
        <taxon>Rhabditida</taxon>
        <taxon>Spirurina</taxon>
        <taxon>Spiruromorpha</taxon>
        <taxon>Thelazioidea</taxon>
        <taxon>Thelaziidae</taxon>
        <taxon>Thelazia</taxon>
    </lineage>
</organism>
<dbReference type="GO" id="GO:0005768">
    <property type="term" value="C:endosome"/>
    <property type="evidence" value="ECO:0007669"/>
    <property type="project" value="TreeGrafter"/>
</dbReference>
<dbReference type="GO" id="GO:0016020">
    <property type="term" value="C:membrane"/>
    <property type="evidence" value="ECO:0007669"/>
    <property type="project" value="UniProtKB-SubCell"/>
</dbReference>
<dbReference type="InterPro" id="IPR006603">
    <property type="entry name" value="PQ-loop_rpt"/>
</dbReference>
<reference evidence="6 7" key="2">
    <citation type="submission" date="2018-11" db="EMBL/GenBank/DDBJ databases">
        <authorList>
            <consortium name="Pathogen Informatics"/>
        </authorList>
    </citation>
    <scope>NUCLEOTIDE SEQUENCE [LARGE SCALE GENOMIC DNA]</scope>
</reference>
<feature type="transmembrane region" description="Helical" evidence="5">
    <location>
        <begin position="101"/>
        <end position="123"/>
    </location>
</feature>
<evidence type="ECO:0000256" key="1">
    <source>
        <dbReference type="ARBA" id="ARBA00004141"/>
    </source>
</evidence>
<gene>
    <name evidence="6" type="ORF">TCLT_LOCUS6777</name>
</gene>
<dbReference type="Gene3D" id="1.20.1280.290">
    <property type="match status" value="1"/>
</dbReference>
<dbReference type="GO" id="GO:0045332">
    <property type="term" value="P:phospholipid translocation"/>
    <property type="evidence" value="ECO:0007669"/>
    <property type="project" value="TreeGrafter"/>
</dbReference>
<evidence type="ECO:0000313" key="8">
    <source>
        <dbReference type="WBParaSite" id="TCLT_0000678801-mRNA-1"/>
    </source>
</evidence>
<comment type="subcellular location">
    <subcellularLocation>
        <location evidence="1">Membrane</location>
        <topology evidence="1">Multi-pass membrane protein</topology>
    </subcellularLocation>
</comment>
<name>A0A0N5D1Q2_THECL</name>
<dbReference type="AlphaFoldDB" id="A0A0N5D1Q2"/>